<accession>A0AC34QXW4</accession>
<reference evidence="2" key="1">
    <citation type="submission" date="2022-11" db="UniProtKB">
        <authorList>
            <consortium name="WormBaseParasite"/>
        </authorList>
    </citation>
    <scope>IDENTIFICATION</scope>
</reference>
<dbReference type="Proteomes" id="UP000887576">
    <property type="component" value="Unplaced"/>
</dbReference>
<evidence type="ECO:0000313" key="1">
    <source>
        <dbReference type="Proteomes" id="UP000887576"/>
    </source>
</evidence>
<dbReference type="WBParaSite" id="JU765_v2.g20330.t1">
    <property type="protein sequence ID" value="JU765_v2.g20330.t1"/>
    <property type="gene ID" value="JU765_v2.g20330"/>
</dbReference>
<protein>
    <submittedName>
        <fullName evidence="2">Uncharacterized protein</fullName>
    </submittedName>
</protein>
<organism evidence="1 2">
    <name type="scientific">Panagrolaimus sp. JU765</name>
    <dbReference type="NCBI Taxonomy" id="591449"/>
    <lineage>
        <taxon>Eukaryota</taxon>
        <taxon>Metazoa</taxon>
        <taxon>Ecdysozoa</taxon>
        <taxon>Nematoda</taxon>
        <taxon>Chromadorea</taxon>
        <taxon>Rhabditida</taxon>
        <taxon>Tylenchina</taxon>
        <taxon>Panagrolaimomorpha</taxon>
        <taxon>Panagrolaimoidea</taxon>
        <taxon>Panagrolaimidae</taxon>
        <taxon>Panagrolaimus</taxon>
    </lineage>
</organism>
<sequence>MAYMNLVHIVHNITVLVGLTLLYAIFITILIKKAHIIQSIHRTESQKQSFLQVFIICLFNAAAAAIYIYEQFFPVSEWVILAGTYSWLCAHGCPSVIYLAMNKSIRNHIKRALGWSRQVSTNFAAGSVNVLSSKGSSLRSSTKY</sequence>
<evidence type="ECO:0000313" key="2">
    <source>
        <dbReference type="WBParaSite" id="JU765_v2.g20330.t1"/>
    </source>
</evidence>
<proteinExistence type="predicted"/>
<name>A0AC34QXW4_9BILA</name>